<organism evidence="1 2">
    <name type="scientific">Xenorhabdus bovienii</name>
    <name type="common">Xenorhabdus nematophila subsp. bovienii</name>
    <dbReference type="NCBI Taxonomy" id="40576"/>
    <lineage>
        <taxon>Bacteria</taxon>
        <taxon>Pseudomonadati</taxon>
        <taxon>Pseudomonadota</taxon>
        <taxon>Gammaproteobacteria</taxon>
        <taxon>Enterobacterales</taxon>
        <taxon>Morganellaceae</taxon>
        <taxon>Xenorhabdus</taxon>
    </lineage>
</organism>
<evidence type="ECO:0000313" key="1">
    <source>
        <dbReference type="EMBL" id="CDM91171.1"/>
    </source>
</evidence>
<name>A0A0B6XDA9_XENBV</name>
<reference evidence="1 2" key="1">
    <citation type="submission" date="2014-02" db="EMBL/GenBank/DDBJ databases">
        <authorList>
            <person name="Genoscope - CEA"/>
        </authorList>
    </citation>
    <scope>NUCLEOTIDE SEQUENCE [LARGE SCALE GENOMIC DNA]</scope>
    <source>
        <strain evidence="1 2">CS03</strain>
    </source>
</reference>
<dbReference type="AlphaFoldDB" id="A0A0B6XDA9"/>
<accession>A0A0B6XDA9</accession>
<protein>
    <submittedName>
        <fullName evidence="1">Uncharacterized protein</fullName>
    </submittedName>
</protein>
<dbReference type="EMBL" id="FO818637">
    <property type="protein sequence ID" value="CDM91171.1"/>
    <property type="molecule type" value="Genomic_DNA"/>
</dbReference>
<gene>
    <name evidence="1" type="ORF">XBW1_3815</name>
</gene>
<evidence type="ECO:0000313" key="2">
    <source>
        <dbReference type="Proteomes" id="UP000032930"/>
    </source>
</evidence>
<proteinExistence type="predicted"/>
<dbReference type="KEGG" id="xbv:XBW1_3815"/>
<dbReference type="Proteomes" id="UP000032930">
    <property type="component" value="Chromosome"/>
</dbReference>
<sequence length="106" mass="11788">MQNTVDIFGGNKSAVAARTANITVNGERLSDVDAEIFKPWGNGMLDDNGQLIIDADNLKALPDGHRWQSIPFTRTRNGDRNQCVNLAMGRYVVWLLILVQATLWTC</sequence>